<evidence type="ECO:0000259" key="7">
    <source>
        <dbReference type="Pfam" id="PF08028"/>
    </source>
</evidence>
<dbReference type="InterPro" id="IPR050741">
    <property type="entry name" value="Acyl-CoA_dehydrogenase"/>
</dbReference>
<dbReference type="Pfam" id="PF02770">
    <property type="entry name" value="Acyl-CoA_dh_M"/>
    <property type="match status" value="1"/>
</dbReference>
<dbReference type="PANTHER" id="PTHR48083">
    <property type="entry name" value="MEDIUM-CHAIN SPECIFIC ACYL-COA DEHYDROGENASE, MITOCHONDRIAL-RELATED"/>
    <property type="match status" value="1"/>
</dbReference>
<dbReference type="PANTHER" id="PTHR48083:SF19">
    <property type="entry name" value="FLAVIN-DEPENDENT MONOOXYGENASE, OXYGENASE SUBUNIT HSAA"/>
    <property type="match status" value="1"/>
</dbReference>
<dbReference type="Gene3D" id="2.40.110.10">
    <property type="entry name" value="Butyryl-CoA Dehydrogenase, subunit A, domain 2"/>
    <property type="match status" value="1"/>
</dbReference>
<dbReference type="Pfam" id="PF02771">
    <property type="entry name" value="Acyl-CoA_dh_N"/>
    <property type="match status" value="1"/>
</dbReference>
<dbReference type="OrthoDB" id="571684at2"/>
<name>A0A2Z3YMZ3_9CORY</name>
<dbReference type="Gene3D" id="1.20.140.10">
    <property type="entry name" value="Butyryl-CoA Dehydrogenase, subunit A, domain 3"/>
    <property type="match status" value="1"/>
</dbReference>
<evidence type="ECO:0000256" key="2">
    <source>
        <dbReference type="ARBA" id="ARBA00023002"/>
    </source>
</evidence>
<evidence type="ECO:0000259" key="5">
    <source>
        <dbReference type="Pfam" id="PF02770"/>
    </source>
</evidence>
<gene>
    <name evidence="8" type="primary">soxC_1</name>
    <name evidence="8" type="ORF">Csp1_02310</name>
</gene>
<dbReference type="SUPFAM" id="SSF56645">
    <property type="entry name" value="Acyl-CoA dehydrogenase NM domain-like"/>
    <property type="match status" value="1"/>
</dbReference>
<organism evidence="8 9">
    <name type="scientific">Corynebacterium provencense</name>
    <dbReference type="NCBI Taxonomy" id="1737425"/>
    <lineage>
        <taxon>Bacteria</taxon>
        <taxon>Bacillati</taxon>
        <taxon>Actinomycetota</taxon>
        <taxon>Actinomycetes</taxon>
        <taxon>Mycobacteriales</taxon>
        <taxon>Corynebacteriaceae</taxon>
        <taxon>Corynebacterium</taxon>
    </lineage>
</organism>
<feature type="domain" description="Acyl-CoA oxidase/dehydrogenase middle" evidence="5">
    <location>
        <begin position="151"/>
        <end position="225"/>
    </location>
</feature>
<dbReference type="GO" id="GO:0050660">
    <property type="term" value="F:flavin adenine dinucleotide binding"/>
    <property type="evidence" value="ECO:0007669"/>
    <property type="project" value="InterPro"/>
</dbReference>
<proteinExistence type="inferred from homology"/>
<evidence type="ECO:0000256" key="3">
    <source>
        <dbReference type="ARBA" id="ARBA00049661"/>
    </source>
</evidence>
<dbReference type="GO" id="GO:0033539">
    <property type="term" value="P:fatty acid beta-oxidation using acyl-CoA dehydrogenase"/>
    <property type="evidence" value="ECO:0007669"/>
    <property type="project" value="TreeGrafter"/>
</dbReference>
<dbReference type="GO" id="GO:0003995">
    <property type="term" value="F:acyl-CoA dehydrogenase activity"/>
    <property type="evidence" value="ECO:0007669"/>
    <property type="project" value="TreeGrafter"/>
</dbReference>
<evidence type="ECO:0000256" key="1">
    <source>
        <dbReference type="ARBA" id="ARBA00022630"/>
    </source>
</evidence>
<dbReference type="EMBL" id="CP024988">
    <property type="protein sequence ID" value="AWT25059.1"/>
    <property type="molecule type" value="Genomic_DNA"/>
</dbReference>
<keyword evidence="9" id="KW-1185">Reference proteome</keyword>
<feature type="domain" description="Acyl-CoA dehydrogenase/oxidase N-terminal" evidence="6">
    <location>
        <begin position="9"/>
        <end position="102"/>
    </location>
</feature>
<dbReference type="Proteomes" id="UP000247696">
    <property type="component" value="Chromosome"/>
</dbReference>
<dbReference type="InterPro" id="IPR013786">
    <property type="entry name" value="AcylCoA_DH/ox_N"/>
</dbReference>
<evidence type="ECO:0000256" key="4">
    <source>
        <dbReference type="SAM" id="MobiDB-lite"/>
    </source>
</evidence>
<evidence type="ECO:0000313" key="9">
    <source>
        <dbReference type="Proteomes" id="UP000247696"/>
    </source>
</evidence>
<dbReference type="KEGG" id="cpre:Csp1_02310"/>
<sequence length="426" mass="46023">MTTSVTSPENQTPARAVIRAAKSEIAEVADAIRQEAVDRELNSLDPRPRVRELAAAGIGRLRVPEEFGGLGADVSDLAEVLVDLAAADSNFVQIFRGHLGFVEFLVDRDPDPVRDELLNAIGRGELVGPAASVPAAGQPGGPTAESIIDHSTTLTERSGRNILNGTKYYTTGSLYSDWISVVVVDDDGVKEVVVRADDPGVTVVDDWNGFGQRFTASGTAMFSDVEVREGYDLERTDPAIDAYLGAFYQFIHSATQAGIIRRITEDLRDVVRRRHRTYPLATVPEPQHDPQVLEVVGGVDTARFAAEAAVGALAGSFDDYNVSHSQSDLEKVGIRSAQVQILNTRLSAEASWNLFNAASASATSTDLALDRHWRNVRTISSHNPVIYKARAVGDYVVNGAVPDVHRGFGARHDDPDDGFRKPDAPL</sequence>
<dbReference type="AlphaFoldDB" id="A0A2Z3YMZ3"/>
<dbReference type="InterPro" id="IPR037069">
    <property type="entry name" value="AcylCoA_DH/ox_N_sf"/>
</dbReference>
<accession>A0A2Z3YMZ3</accession>
<feature type="domain" description="Acyl-CoA dehydrogenase C-terminal" evidence="7">
    <location>
        <begin position="251"/>
        <end position="383"/>
    </location>
</feature>
<reference evidence="9" key="1">
    <citation type="submission" date="2017-11" db="EMBL/GenBank/DDBJ databases">
        <title>Otitis media/interna in a cat caused by the recently described species Corynebacterium provencense.</title>
        <authorList>
            <person name="Kittl S."/>
            <person name="Brodard I."/>
            <person name="Rychener L."/>
            <person name="Jores J."/>
            <person name="Roosje P."/>
            <person name="Gobeli Brawand S."/>
        </authorList>
    </citation>
    <scope>NUCLEOTIDE SEQUENCE [LARGE SCALE GENOMIC DNA]</scope>
    <source>
        <strain evidence="9">17KM38</strain>
    </source>
</reference>
<keyword evidence="2" id="KW-0560">Oxidoreductase</keyword>
<dbReference type="GO" id="GO:0016712">
    <property type="term" value="F:oxidoreductase activity, acting on paired donors, with incorporation or reduction of molecular oxygen, reduced flavin or flavoprotein as one donor, and incorporation of one atom of oxygen"/>
    <property type="evidence" value="ECO:0007669"/>
    <property type="project" value="TreeGrafter"/>
</dbReference>
<dbReference type="Pfam" id="PF08028">
    <property type="entry name" value="Acyl-CoA_dh_2"/>
    <property type="match status" value="1"/>
</dbReference>
<dbReference type="InterPro" id="IPR036250">
    <property type="entry name" value="AcylCo_DH-like_C"/>
</dbReference>
<evidence type="ECO:0000259" key="6">
    <source>
        <dbReference type="Pfam" id="PF02771"/>
    </source>
</evidence>
<comment type="similarity">
    <text evidence="3">Belongs to the HpaH/HsaA monooxygenase family.</text>
</comment>
<evidence type="ECO:0000313" key="8">
    <source>
        <dbReference type="EMBL" id="AWT25059.1"/>
    </source>
</evidence>
<dbReference type="RefSeq" id="WP_110480854.1">
    <property type="nucleotide sequence ID" value="NZ_CP024988.1"/>
</dbReference>
<protein>
    <submittedName>
        <fullName evidence="8">Dibenzothiophene desulfurization enzyme C</fullName>
    </submittedName>
</protein>
<dbReference type="SUPFAM" id="SSF47203">
    <property type="entry name" value="Acyl-CoA dehydrogenase C-terminal domain-like"/>
    <property type="match status" value="1"/>
</dbReference>
<feature type="region of interest" description="Disordered" evidence="4">
    <location>
        <begin position="406"/>
        <end position="426"/>
    </location>
</feature>
<dbReference type="InterPro" id="IPR009100">
    <property type="entry name" value="AcylCoA_DH/oxidase_NM_dom_sf"/>
</dbReference>
<keyword evidence="1" id="KW-0285">Flavoprotein</keyword>
<dbReference type="InterPro" id="IPR046373">
    <property type="entry name" value="Acyl-CoA_Oxase/DH_mid-dom_sf"/>
</dbReference>
<dbReference type="PIRSF" id="PIRSF016578">
    <property type="entry name" value="HsaA"/>
    <property type="match status" value="1"/>
</dbReference>
<dbReference type="InterPro" id="IPR013107">
    <property type="entry name" value="Acyl-CoA_DH_C"/>
</dbReference>
<dbReference type="Gene3D" id="1.10.540.10">
    <property type="entry name" value="Acyl-CoA dehydrogenase/oxidase, N-terminal domain"/>
    <property type="match status" value="1"/>
</dbReference>
<dbReference type="InterPro" id="IPR006091">
    <property type="entry name" value="Acyl-CoA_Oxase/DH_mid-dom"/>
</dbReference>
<dbReference type="GO" id="GO:0005737">
    <property type="term" value="C:cytoplasm"/>
    <property type="evidence" value="ECO:0007669"/>
    <property type="project" value="TreeGrafter"/>
</dbReference>